<proteinExistence type="predicted"/>
<feature type="signal peptide" evidence="2">
    <location>
        <begin position="1"/>
        <end position="21"/>
    </location>
</feature>
<dbReference type="Gene3D" id="2.30.30.40">
    <property type="entry name" value="SH3 Domains"/>
    <property type="match status" value="1"/>
</dbReference>
<evidence type="ECO:0000256" key="1">
    <source>
        <dbReference type="SAM" id="MobiDB-lite"/>
    </source>
</evidence>
<reference evidence="4 5" key="1">
    <citation type="submission" date="2019-12" db="EMBL/GenBank/DDBJ databases">
        <title>Sporaefaciens musculi gen. nov., sp. nov., a novel bacterium isolated from the caecum of an obese mouse.</title>
        <authorList>
            <person name="Rasmussen T.S."/>
            <person name="Streidl T."/>
            <person name="Hitch T.C.A."/>
            <person name="Wortmann E."/>
            <person name="Deptula P."/>
            <person name="Hansen M."/>
            <person name="Nielsen D.S."/>
            <person name="Clavel T."/>
            <person name="Vogensen F.K."/>
        </authorList>
    </citation>
    <scope>NUCLEOTIDE SEQUENCE [LARGE SCALE GENOMIC DNA]</scope>
    <source>
        <strain evidence="4 5">WCA-9-b2</strain>
    </source>
</reference>
<dbReference type="RefSeq" id="WP_159750347.1">
    <property type="nucleotide sequence ID" value="NZ_WUQX01000001.1"/>
</dbReference>
<comment type="caution">
    <text evidence="4">The sequence shown here is derived from an EMBL/GenBank/DDBJ whole genome shotgun (WGS) entry which is preliminary data.</text>
</comment>
<feature type="compositionally biased region" description="Polar residues" evidence="1">
    <location>
        <begin position="220"/>
        <end position="231"/>
    </location>
</feature>
<dbReference type="SMART" id="SM00287">
    <property type="entry name" value="SH3b"/>
    <property type="match status" value="1"/>
</dbReference>
<dbReference type="InterPro" id="IPR003646">
    <property type="entry name" value="SH3-like_bac-type"/>
</dbReference>
<protein>
    <recommendedName>
        <fullName evidence="3">SH3b domain-containing protein</fullName>
    </recommendedName>
</protein>
<keyword evidence="5" id="KW-1185">Reference proteome</keyword>
<sequence>MNTLKKSTIFLLLGMSSLSMLMNGCTKQEKEKEKEEITVNVTSVDEAEDKEADEVDKEEKEAVGTLVDASMNTITIRQNDGTELTFLSNNCEHNFKNGLREGNWIVVTYTGEIQGDNTQNASVIKITDNDENKIEKTKKAMKLKAVDETVYATAGVHIRASYSTTSDVIGSLASGASIRRTGVCDNGWSRVVYNNQDAYIYGDYLTTKAPAKDKKPAKTNGSAPATPQQGNEPAKVKKPDSLPAEQQQTVNGKVVEASMNTLTVDVNGEVYTLNIMDAAHEYANGIQVGNIVTITYAGNLADPEVTVIKVQDTAPNGPEEKNN</sequence>
<evidence type="ECO:0000256" key="2">
    <source>
        <dbReference type="SAM" id="SignalP"/>
    </source>
</evidence>
<dbReference type="AlphaFoldDB" id="A0A7X3MEM8"/>
<feature type="domain" description="SH3b" evidence="3">
    <location>
        <begin position="146"/>
        <end position="209"/>
    </location>
</feature>
<dbReference type="EMBL" id="WUQX01000001">
    <property type="protein sequence ID" value="MXP75031.1"/>
    <property type="molecule type" value="Genomic_DNA"/>
</dbReference>
<dbReference type="Proteomes" id="UP000460412">
    <property type="component" value="Unassembled WGS sequence"/>
</dbReference>
<name>A0A7X3MEM8_9FIRM</name>
<gene>
    <name evidence="4" type="ORF">GN277_06450</name>
</gene>
<dbReference type="Pfam" id="PF08239">
    <property type="entry name" value="SH3_3"/>
    <property type="match status" value="1"/>
</dbReference>
<accession>A0A7X3MEM8</accession>
<evidence type="ECO:0000313" key="5">
    <source>
        <dbReference type="Proteomes" id="UP000460412"/>
    </source>
</evidence>
<evidence type="ECO:0000313" key="4">
    <source>
        <dbReference type="EMBL" id="MXP75031.1"/>
    </source>
</evidence>
<feature type="chain" id="PRO_5039488911" description="SH3b domain-containing protein" evidence="2">
    <location>
        <begin position="22"/>
        <end position="323"/>
    </location>
</feature>
<evidence type="ECO:0000259" key="3">
    <source>
        <dbReference type="SMART" id="SM00287"/>
    </source>
</evidence>
<keyword evidence="2" id="KW-0732">Signal</keyword>
<feature type="region of interest" description="Disordered" evidence="1">
    <location>
        <begin position="211"/>
        <end position="250"/>
    </location>
</feature>
<organism evidence="4 5">
    <name type="scientific">Sporofaciens musculi</name>
    <dbReference type="NCBI Taxonomy" id="2681861"/>
    <lineage>
        <taxon>Bacteria</taxon>
        <taxon>Bacillati</taxon>
        <taxon>Bacillota</taxon>
        <taxon>Clostridia</taxon>
        <taxon>Lachnospirales</taxon>
        <taxon>Lachnospiraceae</taxon>
        <taxon>Sporofaciens</taxon>
    </lineage>
</organism>